<reference evidence="5 6" key="1">
    <citation type="submission" date="2011-02" db="EMBL/GenBank/DDBJ databases">
        <title>The Genome Sequence of Sphaeroforma arctica JP610.</title>
        <authorList>
            <consortium name="The Broad Institute Genome Sequencing Platform"/>
            <person name="Russ C."/>
            <person name="Cuomo C."/>
            <person name="Young S.K."/>
            <person name="Zeng Q."/>
            <person name="Gargeya S."/>
            <person name="Alvarado L."/>
            <person name="Berlin A."/>
            <person name="Chapman S.B."/>
            <person name="Chen Z."/>
            <person name="Freedman E."/>
            <person name="Gellesch M."/>
            <person name="Goldberg J."/>
            <person name="Griggs A."/>
            <person name="Gujja S."/>
            <person name="Heilman E."/>
            <person name="Heiman D."/>
            <person name="Howarth C."/>
            <person name="Mehta T."/>
            <person name="Neiman D."/>
            <person name="Pearson M."/>
            <person name="Roberts A."/>
            <person name="Saif S."/>
            <person name="Shea T."/>
            <person name="Shenoy N."/>
            <person name="Sisk P."/>
            <person name="Stolte C."/>
            <person name="Sykes S."/>
            <person name="White J."/>
            <person name="Yandava C."/>
            <person name="Burger G."/>
            <person name="Gray M.W."/>
            <person name="Holland P.W.H."/>
            <person name="King N."/>
            <person name="Lang F.B.F."/>
            <person name="Roger A.J."/>
            <person name="Ruiz-Trillo I."/>
            <person name="Haas B."/>
            <person name="Nusbaum C."/>
            <person name="Birren B."/>
        </authorList>
    </citation>
    <scope>NUCLEOTIDE SEQUENCE [LARGE SCALE GENOMIC DNA]</scope>
    <source>
        <strain evidence="5 6">JP610</strain>
    </source>
</reference>
<dbReference type="InterPro" id="IPR001357">
    <property type="entry name" value="BRCT_dom"/>
</dbReference>
<dbReference type="Gene3D" id="3.40.50.10190">
    <property type="entry name" value="BRCT domain"/>
    <property type="match status" value="3"/>
</dbReference>
<accession>A0A0L0FKX5</accession>
<dbReference type="SUPFAM" id="SSF53254">
    <property type="entry name" value="Phosphoglycerate mutase-like"/>
    <property type="match status" value="1"/>
</dbReference>
<dbReference type="PANTHER" id="PTHR23389:SF6">
    <property type="entry name" value="REPLICATION FACTOR C SUBUNIT 1"/>
    <property type="match status" value="1"/>
</dbReference>
<dbReference type="Gene3D" id="3.40.50.1240">
    <property type="entry name" value="Phosphoglycerate mutase-like"/>
    <property type="match status" value="1"/>
</dbReference>
<evidence type="ECO:0000313" key="6">
    <source>
        <dbReference type="Proteomes" id="UP000054560"/>
    </source>
</evidence>
<dbReference type="PANTHER" id="PTHR23389">
    <property type="entry name" value="CHROMOSOME TRANSMISSION FIDELITY FACTOR 18"/>
    <property type="match status" value="1"/>
</dbReference>
<dbReference type="InterPro" id="IPR029033">
    <property type="entry name" value="His_PPase_superfam"/>
</dbReference>
<dbReference type="eggNOG" id="KOG1968">
    <property type="taxonomic scope" value="Eukaryota"/>
</dbReference>
<feature type="compositionally biased region" description="Basic and acidic residues" evidence="2">
    <location>
        <begin position="191"/>
        <end position="204"/>
    </location>
</feature>
<keyword evidence="6" id="KW-1185">Reference proteome</keyword>
<dbReference type="OrthoDB" id="446168at2759"/>
<gene>
    <name evidence="5" type="ORF">SARC_10424</name>
</gene>
<feature type="region of interest" description="Disordered" evidence="2">
    <location>
        <begin position="345"/>
        <end position="386"/>
    </location>
</feature>
<name>A0A0L0FKX5_9EUKA</name>
<organism evidence="5 6">
    <name type="scientific">Sphaeroforma arctica JP610</name>
    <dbReference type="NCBI Taxonomy" id="667725"/>
    <lineage>
        <taxon>Eukaryota</taxon>
        <taxon>Ichthyosporea</taxon>
        <taxon>Ichthyophonida</taxon>
        <taxon>Sphaeroforma</taxon>
    </lineage>
</organism>
<dbReference type="EMBL" id="KQ242840">
    <property type="protein sequence ID" value="KNC77106.1"/>
    <property type="molecule type" value="Genomic_DNA"/>
</dbReference>
<sequence>MRIRDWTTACLYISGVVCVHATAADASEGFQYERHFSTKTPYFYNGFDSERYLNQCKDIHLQGVVRHGARNPGPKDVELMSSLQELVEANINRISTKSELEWMKSWKSSYLPEDIHLLTDVGEKELHIIPNSKRRSTRNTPVKTVSKHFVEPKKSRPQSTVNPEDFFGSKPVERGSKVKSAHKSAQKGGKSKTDSTKAEFDSEKAKVEAEMIDLDGDDDAEVIAPKRKRAKSPTPPVSVAPAPAKRAKKAGALAGKTYVITGKMNTFSSTSDIRDLVEEKDGRLLADTMDNFAVARYCVVGTDPDTAMVKVAEEAQVEVIDEFVLCKQLAMPSQANKARRMVKEHNKEREKAEKASRKMKVDKPAKPAAVDTMDVDEPEPPKKSGYQVMMAREPPNALGSRAIPALKTGCFSGLTFCFSGVLDTISKLDYTELVTSHGGRVTGSVSGKTSYLVSGRDGGETKVAKAKEVGCKVIDEDGFYALLDTHMSKDQSNAKPAHVLTEEENEAKAASKQSHFRAMMNREGPKALGTRDIPTCKDMCFVDTTFVFSGIMDTISSDDAKELVKQYGGR</sequence>
<keyword evidence="3" id="KW-0732">Signal</keyword>
<feature type="domain" description="BRCT" evidence="4">
    <location>
        <begin position="406"/>
        <end position="483"/>
    </location>
</feature>
<protein>
    <recommendedName>
        <fullName evidence="4">BRCT domain-containing protein</fullName>
    </recommendedName>
</protein>
<dbReference type="PROSITE" id="PS50172">
    <property type="entry name" value="BRCT"/>
    <property type="match status" value="1"/>
</dbReference>
<dbReference type="InterPro" id="IPR036420">
    <property type="entry name" value="BRCT_dom_sf"/>
</dbReference>
<dbReference type="SUPFAM" id="SSF52113">
    <property type="entry name" value="BRCT domain"/>
    <property type="match status" value="1"/>
</dbReference>
<proteinExistence type="predicted"/>
<dbReference type="AlphaFoldDB" id="A0A0L0FKX5"/>
<keyword evidence="1" id="KW-0235">DNA replication</keyword>
<feature type="compositionally biased region" description="Basic and acidic residues" evidence="2">
    <location>
        <begin position="345"/>
        <end position="365"/>
    </location>
</feature>
<dbReference type="GO" id="GO:0006260">
    <property type="term" value="P:DNA replication"/>
    <property type="evidence" value="ECO:0007669"/>
    <property type="project" value="UniProtKB-KW"/>
</dbReference>
<dbReference type="Proteomes" id="UP000054560">
    <property type="component" value="Unassembled WGS sequence"/>
</dbReference>
<dbReference type="Pfam" id="PF00533">
    <property type="entry name" value="BRCT"/>
    <property type="match status" value="1"/>
</dbReference>
<evidence type="ECO:0000256" key="3">
    <source>
        <dbReference type="SAM" id="SignalP"/>
    </source>
</evidence>
<feature type="signal peptide" evidence="3">
    <location>
        <begin position="1"/>
        <end position="26"/>
    </location>
</feature>
<evidence type="ECO:0000256" key="2">
    <source>
        <dbReference type="SAM" id="MobiDB-lite"/>
    </source>
</evidence>
<evidence type="ECO:0000256" key="1">
    <source>
        <dbReference type="ARBA" id="ARBA00022705"/>
    </source>
</evidence>
<feature type="region of interest" description="Disordered" evidence="2">
    <location>
        <begin position="133"/>
        <end position="204"/>
    </location>
</feature>
<evidence type="ECO:0000313" key="5">
    <source>
        <dbReference type="EMBL" id="KNC77106.1"/>
    </source>
</evidence>
<evidence type="ECO:0000259" key="4">
    <source>
        <dbReference type="PROSITE" id="PS50172"/>
    </source>
</evidence>
<feature type="chain" id="PRO_5005538636" description="BRCT domain-containing protein" evidence="3">
    <location>
        <begin position="27"/>
        <end position="570"/>
    </location>
</feature>
<dbReference type="RefSeq" id="XP_014151008.1">
    <property type="nucleotide sequence ID" value="XM_014295533.1"/>
</dbReference>
<dbReference type="STRING" id="667725.A0A0L0FKX5"/>
<dbReference type="SMART" id="SM00292">
    <property type="entry name" value="BRCT"/>
    <property type="match status" value="2"/>
</dbReference>
<dbReference type="GeneID" id="25910928"/>